<dbReference type="AlphaFoldDB" id="A0AAV3B531"/>
<proteinExistence type="predicted"/>
<reference evidence="1" key="1">
    <citation type="thesis" date="2020" institute="ProQuest LLC" country="789 East Eisenhower Parkway, Ann Arbor, MI, USA">
        <title>Comparative Genomics and Chromosome Evolution.</title>
        <authorList>
            <person name="Mudd A.B."/>
        </authorList>
    </citation>
    <scope>NUCLEOTIDE SEQUENCE</scope>
    <source>
        <strain evidence="1">1538</strain>
        <tissue evidence="1">Blood</tissue>
    </source>
</reference>
<keyword evidence="2" id="KW-1185">Reference proteome</keyword>
<name>A0AAV3B531_PYXAD</name>
<comment type="caution">
    <text evidence="1">The sequence shown here is derived from an EMBL/GenBank/DDBJ whole genome shotgun (WGS) entry which is preliminary data.</text>
</comment>
<sequence length="96" mass="10795">MIWYAMVCYVAGGGRFPKNEQKTYSGVVEMNNAIDCFPISVTFFPVNFKGSVLPYEKQDGKGQKQSSLKNLKKSSLKNYIRTKQVTTNGIFKASQN</sequence>
<protein>
    <submittedName>
        <fullName evidence="1">Uncharacterized protein</fullName>
    </submittedName>
</protein>
<dbReference type="EMBL" id="DYDO01000001">
    <property type="protein sequence ID" value="DBA32586.1"/>
    <property type="molecule type" value="Genomic_DNA"/>
</dbReference>
<organism evidence="1 2">
    <name type="scientific">Pyxicephalus adspersus</name>
    <name type="common">African bullfrog</name>
    <dbReference type="NCBI Taxonomy" id="30357"/>
    <lineage>
        <taxon>Eukaryota</taxon>
        <taxon>Metazoa</taxon>
        <taxon>Chordata</taxon>
        <taxon>Craniata</taxon>
        <taxon>Vertebrata</taxon>
        <taxon>Euteleostomi</taxon>
        <taxon>Amphibia</taxon>
        <taxon>Batrachia</taxon>
        <taxon>Anura</taxon>
        <taxon>Neobatrachia</taxon>
        <taxon>Ranoidea</taxon>
        <taxon>Pyxicephalidae</taxon>
        <taxon>Pyxicephalinae</taxon>
        <taxon>Pyxicephalus</taxon>
    </lineage>
</organism>
<accession>A0AAV3B531</accession>
<dbReference type="Proteomes" id="UP001181693">
    <property type="component" value="Unassembled WGS sequence"/>
</dbReference>
<evidence type="ECO:0000313" key="2">
    <source>
        <dbReference type="Proteomes" id="UP001181693"/>
    </source>
</evidence>
<evidence type="ECO:0000313" key="1">
    <source>
        <dbReference type="EMBL" id="DBA32586.1"/>
    </source>
</evidence>
<gene>
    <name evidence="1" type="ORF">GDO54_000368</name>
</gene>